<dbReference type="NCBIfam" id="TIGR03085">
    <property type="entry name" value="TIGR03085 family metal-binding protein"/>
    <property type="match status" value="1"/>
</dbReference>
<keyword evidence="2" id="KW-1185">Reference proteome</keyword>
<evidence type="ECO:0000313" key="1">
    <source>
        <dbReference type="EMBL" id="SNT53476.1"/>
    </source>
</evidence>
<organism evidence="1 2">
    <name type="scientific">Asanoa hainanensis</name>
    <dbReference type="NCBI Taxonomy" id="560556"/>
    <lineage>
        <taxon>Bacteria</taxon>
        <taxon>Bacillati</taxon>
        <taxon>Actinomycetota</taxon>
        <taxon>Actinomycetes</taxon>
        <taxon>Micromonosporales</taxon>
        <taxon>Micromonosporaceae</taxon>
        <taxon>Asanoa</taxon>
    </lineage>
</organism>
<dbReference type="Proteomes" id="UP000198362">
    <property type="component" value="Unassembled WGS sequence"/>
</dbReference>
<dbReference type="InterPro" id="IPR017519">
    <property type="entry name" value="CHP03085"/>
</dbReference>
<accession>A0A239NEY0</accession>
<dbReference type="AlphaFoldDB" id="A0A239NEY0"/>
<proteinExistence type="predicted"/>
<reference evidence="1 2" key="1">
    <citation type="submission" date="2017-06" db="EMBL/GenBank/DDBJ databases">
        <authorList>
            <person name="Kim H.J."/>
            <person name="Triplett B.A."/>
        </authorList>
    </citation>
    <scope>NUCLEOTIDE SEQUENCE [LARGE SCALE GENOMIC DNA]</scope>
    <source>
        <strain evidence="1 2">CGMCC 4.5593</strain>
    </source>
</reference>
<sequence>MCPPSQRGVSWHTLATILAMSRFVRSERRKLADLFSTVGPDAPTMCTGWVARDLAAHLVIRERRPDASLGMFIPPLRSHARNMLRSFASRPYPDLVELVRNPPLWSPVSNPLVEGMTNGLEFFVHHEDVRRAQAGWQPRDLPKEDQAALWKSASLIARLRLRKFPAALLVQAPGFGEVTTGAGGEPLRLVGAPGELAYFLSGRQRATRVQIDGPPELADRLRTSPLKI</sequence>
<dbReference type="InterPro" id="IPR017517">
    <property type="entry name" value="Maleyloyr_isom"/>
</dbReference>
<gene>
    <name evidence="1" type="ORF">SAMN05421812_108262</name>
</gene>
<dbReference type="EMBL" id="FZPH01000008">
    <property type="protein sequence ID" value="SNT53476.1"/>
    <property type="molecule type" value="Genomic_DNA"/>
</dbReference>
<protein>
    <submittedName>
        <fullName evidence="1">TIGR03085 family protein</fullName>
    </submittedName>
</protein>
<name>A0A239NEY0_9ACTN</name>
<dbReference type="NCBIfam" id="TIGR03083">
    <property type="entry name" value="maleylpyruvate isomerase family mycothiol-dependent enzyme"/>
    <property type="match status" value="1"/>
</dbReference>
<evidence type="ECO:0000313" key="2">
    <source>
        <dbReference type="Proteomes" id="UP000198362"/>
    </source>
</evidence>